<accession>A0AB34JQF4</accession>
<dbReference type="PROSITE" id="PS50835">
    <property type="entry name" value="IG_LIKE"/>
    <property type="match status" value="1"/>
</dbReference>
<keyword evidence="3" id="KW-1185">Reference proteome</keyword>
<dbReference type="AlphaFoldDB" id="A0AB34JQF4"/>
<evidence type="ECO:0000313" key="2">
    <source>
        <dbReference type="EMBL" id="KAL1523348.1"/>
    </source>
</evidence>
<proteinExistence type="predicted"/>
<evidence type="ECO:0000313" key="3">
    <source>
        <dbReference type="Proteomes" id="UP001515480"/>
    </source>
</evidence>
<sequence>MQRWSDPNYCRHNESSTAWQEPKKMHAFDVYRALHCSYYGAARYPPSQSFPPREPLPTFNCSSESYGTLLGTKYAGHFPGLLPQCRAAPFWCPISDLWSNENKRSSARRHGEPVAAVIEGLPAAAKERLRYVPMQKIFGALPCALIQSCPGLLHFEWHAGRSPRTQACLRGRRLFSSKQRELVIEHGQYRCSFHPNQRNLTFTDATRQLTIHYVHTGGVNLTDHMGVRTLVHPHFEPELRRLGMHAESSTEERPDLVVFSTTFHDDMRLGGACNASCQCDESWPQREGAFAADADAAAKLISSVAARGSAVAYVSLFPRAKDIKGGPDIIRAYADATIYEALRRNSYFAHGGRFVDVWPVAAAYFAGTKSRPHQYAPGPSSLHYSSMSVGDWYVEPDFVEMRLQLLLHALCHDSATNPPRSRGRRRNASSEVHALTRQYIPPCGIGAQFFEQAHMVRAFNATCSCGPGMSITTPHLCAAQPEKKEVRRMSGGHLESYGTARQHIIDLLSTLPLEELEPLAVRAMGVAIN</sequence>
<dbReference type="Proteomes" id="UP001515480">
    <property type="component" value="Unassembled WGS sequence"/>
</dbReference>
<name>A0AB34JQF4_PRYPA</name>
<organism evidence="2 3">
    <name type="scientific">Prymnesium parvum</name>
    <name type="common">Toxic golden alga</name>
    <dbReference type="NCBI Taxonomy" id="97485"/>
    <lineage>
        <taxon>Eukaryota</taxon>
        <taxon>Haptista</taxon>
        <taxon>Haptophyta</taxon>
        <taxon>Prymnesiophyceae</taxon>
        <taxon>Prymnesiales</taxon>
        <taxon>Prymnesiaceae</taxon>
        <taxon>Prymnesium</taxon>
    </lineage>
</organism>
<gene>
    <name evidence="2" type="ORF">AB1Y20_018293</name>
</gene>
<evidence type="ECO:0000259" key="1">
    <source>
        <dbReference type="PROSITE" id="PS50835"/>
    </source>
</evidence>
<protein>
    <recommendedName>
        <fullName evidence="1">Ig-like domain-containing protein</fullName>
    </recommendedName>
</protein>
<reference evidence="2 3" key="1">
    <citation type="journal article" date="2024" name="Science">
        <title>Giant polyketide synthase enzymes in the biosynthesis of giant marine polyether toxins.</title>
        <authorList>
            <person name="Fallon T.R."/>
            <person name="Shende V.V."/>
            <person name="Wierzbicki I.H."/>
            <person name="Pendleton A.L."/>
            <person name="Watervoot N.F."/>
            <person name="Auber R.P."/>
            <person name="Gonzalez D.J."/>
            <person name="Wisecaver J.H."/>
            <person name="Moore B.S."/>
        </authorList>
    </citation>
    <scope>NUCLEOTIDE SEQUENCE [LARGE SCALE GENOMIC DNA]</scope>
    <source>
        <strain evidence="2 3">12B1</strain>
    </source>
</reference>
<feature type="domain" description="Ig-like" evidence="1">
    <location>
        <begin position="113"/>
        <end position="201"/>
    </location>
</feature>
<dbReference type="InterPro" id="IPR007110">
    <property type="entry name" value="Ig-like_dom"/>
</dbReference>
<dbReference type="EMBL" id="JBGBPQ010000006">
    <property type="protein sequence ID" value="KAL1523348.1"/>
    <property type="molecule type" value="Genomic_DNA"/>
</dbReference>
<comment type="caution">
    <text evidence="2">The sequence shown here is derived from an EMBL/GenBank/DDBJ whole genome shotgun (WGS) entry which is preliminary data.</text>
</comment>